<sequence>MIKAIDVLRVMAEHKESEFEFRIYSPNTEQGYSDTELSKLPAYVEAHSTFAKLRGNEKMAIQVTEFFESDFQTIASLTMDGQLICERKAYGQPMEAIKHALFEQGTYSEMVEKQFMGLRTGRTLLVPEMNESMAGGLMKEFMAWRKEGNQ</sequence>
<dbReference type="PATRIC" id="fig|1360.114.peg.1607"/>
<gene>
    <name evidence="1" type="ORF">M20_2025</name>
</gene>
<dbReference type="RefSeq" id="WP_058212047.1">
    <property type="nucleotide sequence ID" value="NZ_LKLU01000107.1"/>
</dbReference>
<organism evidence="1 2">
    <name type="scientific">Lactococcus lactis subsp. lactis</name>
    <name type="common">Streptococcus lactis</name>
    <dbReference type="NCBI Taxonomy" id="1360"/>
    <lineage>
        <taxon>Bacteria</taxon>
        <taxon>Bacillati</taxon>
        <taxon>Bacillota</taxon>
        <taxon>Bacilli</taxon>
        <taxon>Lactobacillales</taxon>
        <taxon>Streptococcaceae</taxon>
        <taxon>Lactococcus</taxon>
    </lineage>
</organism>
<protein>
    <submittedName>
        <fullName evidence="1">Uncharacterized protein</fullName>
    </submittedName>
</protein>
<comment type="caution">
    <text evidence="1">The sequence shown here is derived from an EMBL/GenBank/DDBJ whole genome shotgun (WGS) entry which is preliminary data.</text>
</comment>
<dbReference type="Proteomes" id="UP000053719">
    <property type="component" value="Unassembled WGS sequence"/>
</dbReference>
<dbReference type="AlphaFoldDB" id="A0A0V8E0M7"/>
<reference evidence="2" key="1">
    <citation type="submission" date="2015-10" db="EMBL/GenBank/DDBJ databases">
        <title>Draft Genome Sequences of 11 Lactococcus lactis subspecies cremoris strains.</title>
        <authorList>
            <person name="Wels M."/>
            <person name="Backus L."/>
            <person name="Boekhorst J."/>
            <person name="Dijkstra A."/>
            <person name="Beerthuizen M."/>
            <person name="Kelly W."/>
            <person name="Siezen R."/>
            <person name="Bachmann H."/>
            <person name="Van Hijum S."/>
        </authorList>
    </citation>
    <scope>NUCLEOTIDE SEQUENCE [LARGE SCALE GENOMIC DNA]</scope>
    <source>
        <strain evidence="2">M20</strain>
    </source>
</reference>
<proteinExistence type="predicted"/>
<evidence type="ECO:0000313" key="2">
    <source>
        <dbReference type="Proteomes" id="UP000053719"/>
    </source>
</evidence>
<name>A0A0V8E0M7_LACLL</name>
<dbReference type="EMBL" id="LKLU01000107">
    <property type="protein sequence ID" value="KSU19406.1"/>
    <property type="molecule type" value="Genomic_DNA"/>
</dbReference>
<evidence type="ECO:0000313" key="1">
    <source>
        <dbReference type="EMBL" id="KSU19406.1"/>
    </source>
</evidence>
<accession>A0A0V8E0M7</accession>